<dbReference type="InterPro" id="IPR000417">
    <property type="entry name" value="Hyethyz_kinase"/>
</dbReference>
<dbReference type="PIRSF" id="PIRSF000513">
    <property type="entry name" value="Thz_kinase"/>
    <property type="match status" value="1"/>
</dbReference>
<dbReference type="HOGENOM" id="CLU_995699_0_0_7"/>
<dbReference type="NCBIfam" id="NF006830">
    <property type="entry name" value="PRK09355.1"/>
    <property type="match status" value="1"/>
</dbReference>
<evidence type="ECO:0000256" key="10">
    <source>
        <dbReference type="ARBA" id="ARBA00022842"/>
    </source>
</evidence>
<evidence type="ECO:0000256" key="7">
    <source>
        <dbReference type="ARBA" id="ARBA00022741"/>
    </source>
</evidence>
<keyword evidence="6" id="KW-0479">Metal-binding</keyword>
<dbReference type="CDD" id="cd01170">
    <property type="entry name" value="THZ_kinase"/>
    <property type="match status" value="1"/>
</dbReference>
<comment type="cofactor">
    <cofactor evidence="2">
        <name>Mg(2+)</name>
        <dbReference type="ChEBI" id="CHEBI:18420"/>
    </cofactor>
</comment>
<dbReference type="eggNOG" id="COG2145">
    <property type="taxonomic scope" value="Bacteria"/>
</dbReference>
<dbReference type="GO" id="GO:0009229">
    <property type="term" value="P:thiamine diphosphate biosynthetic process"/>
    <property type="evidence" value="ECO:0007669"/>
    <property type="project" value="UniProtKB-UniPathway"/>
</dbReference>
<evidence type="ECO:0000313" key="12">
    <source>
        <dbReference type="EMBL" id="EPH07411.1"/>
    </source>
</evidence>
<proteinExistence type="inferred from homology"/>
<dbReference type="Pfam" id="PF02110">
    <property type="entry name" value="HK"/>
    <property type="match status" value="1"/>
</dbReference>
<dbReference type="EMBL" id="AGYD01000015">
    <property type="protein sequence ID" value="EPH07411.1"/>
    <property type="molecule type" value="Genomic_DNA"/>
</dbReference>
<keyword evidence="13" id="KW-1185">Reference proteome</keyword>
<sequence>KNMENEEIKTYLNNLKQKTPLIHCITNYVTVNDVANSLIAIGASPVMADEPSESGEITAISNGLLINLGTLNLNTIKAMQNSIKMANSLNLPVVLDPVGVGASTLRNETAINFLKEYKFSIIKGNISEIKFLNGEKSIAKGVDASLKDLNDDILNRVNLAKELSIKTDAAIVITGKIDVVAFKNEAYLLKNGSSLMGKFSGSGCILGGICAAFLASNTNPLKSAIMGVLAECIAGELVRGKNVLSDMGSMKFKNGLIDEIYLIDDKKIQDLAKIEKVVK</sequence>
<dbReference type="GO" id="GO:0004417">
    <property type="term" value="F:hydroxyethylthiazole kinase activity"/>
    <property type="evidence" value="ECO:0007669"/>
    <property type="project" value="UniProtKB-EC"/>
</dbReference>
<comment type="catalytic activity">
    <reaction evidence="1">
        <text>5-(2-hydroxyethyl)-4-methylthiazole + ATP = 4-methyl-5-(2-phosphooxyethyl)-thiazole + ADP + H(+)</text>
        <dbReference type="Rhea" id="RHEA:24212"/>
        <dbReference type="ChEBI" id="CHEBI:15378"/>
        <dbReference type="ChEBI" id="CHEBI:17957"/>
        <dbReference type="ChEBI" id="CHEBI:30616"/>
        <dbReference type="ChEBI" id="CHEBI:58296"/>
        <dbReference type="ChEBI" id="CHEBI:456216"/>
        <dbReference type="EC" id="2.7.1.50"/>
    </reaction>
</comment>
<keyword evidence="11" id="KW-0784">Thiamine biosynthesis</keyword>
<dbReference type="GO" id="GO:0000287">
    <property type="term" value="F:magnesium ion binding"/>
    <property type="evidence" value="ECO:0007669"/>
    <property type="project" value="InterPro"/>
</dbReference>
<keyword evidence="10" id="KW-0460">Magnesium</keyword>
<dbReference type="RefSeq" id="WP_016647310.1">
    <property type="nucleotide sequence ID" value="NZ_KE340328.1"/>
</dbReference>
<dbReference type="InterPro" id="IPR029056">
    <property type="entry name" value="Ribokinase-like"/>
</dbReference>
<dbReference type="PATRIC" id="fig|883165.3.peg.1472"/>
<evidence type="ECO:0000256" key="1">
    <source>
        <dbReference type="ARBA" id="ARBA00001771"/>
    </source>
</evidence>
<dbReference type="PRINTS" id="PR01099">
    <property type="entry name" value="HYETHTZKNASE"/>
</dbReference>
<accession>S3XBB7</accession>
<evidence type="ECO:0000256" key="3">
    <source>
        <dbReference type="ARBA" id="ARBA00004868"/>
    </source>
</evidence>
<feature type="non-terminal residue" evidence="12">
    <location>
        <position position="1"/>
    </location>
</feature>
<evidence type="ECO:0000256" key="2">
    <source>
        <dbReference type="ARBA" id="ARBA00001946"/>
    </source>
</evidence>
<protein>
    <recommendedName>
        <fullName evidence="4">hydroxyethylthiazole kinase</fullName>
        <ecNumber evidence="4">2.7.1.50</ecNumber>
    </recommendedName>
</protein>
<evidence type="ECO:0000256" key="9">
    <source>
        <dbReference type="ARBA" id="ARBA00022840"/>
    </source>
</evidence>
<keyword evidence="5" id="KW-0808">Transferase</keyword>
<dbReference type="AlphaFoldDB" id="S3XBB7"/>
<evidence type="ECO:0000256" key="6">
    <source>
        <dbReference type="ARBA" id="ARBA00022723"/>
    </source>
</evidence>
<evidence type="ECO:0000256" key="4">
    <source>
        <dbReference type="ARBA" id="ARBA00012129"/>
    </source>
</evidence>
<evidence type="ECO:0000256" key="8">
    <source>
        <dbReference type="ARBA" id="ARBA00022777"/>
    </source>
</evidence>
<dbReference type="Gene3D" id="3.40.1190.20">
    <property type="match status" value="1"/>
</dbReference>
<organism evidence="12 13">
    <name type="scientific">Campylobacter ureolyticus ACS-301-V-Sch3b</name>
    <dbReference type="NCBI Taxonomy" id="883165"/>
    <lineage>
        <taxon>Bacteria</taxon>
        <taxon>Pseudomonadati</taxon>
        <taxon>Campylobacterota</taxon>
        <taxon>Epsilonproteobacteria</taxon>
        <taxon>Campylobacterales</taxon>
        <taxon>Campylobacteraceae</taxon>
        <taxon>Campylobacter</taxon>
    </lineage>
</organism>
<dbReference type="UniPathway" id="UPA00060">
    <property type="reaction ID" value="UER00139"/>
</dbReference>
<dbReference type="HAMAP" id="MF_00228">
    <property type="entry name" value="Thz_kinase"/>
    <property type="match status" value="1"/>
</dbReference>
<evidence type="ECO:0000256" key="5">
    <source>
        <dbReference type="ARBA" id="ARBA00022679"/>
    </source>
</evidence>
<comment type="caution">
    <text evidence="12">The sequence shown here is derived from an EMBL/GenBank/DDBJ whole genome shotgun (WGS) entry which is preliminary data.</text>
</comment>
<dbReference type="Proteomes" id="UP000014539">
    <property type="component" value="Unassembled WGS sequence"/>
</dbReference>
<dbReference type="EC" id="2.7.1.50" evidence="4"/>
<comment type="pathway">
    <text evidence="3">Cofactor biosynthesis; thiamine diphosphate biosynthesis; 4-methyl-5-(2-phosphoethyl)-thiazole from 5-(2-hydroxyethyl)-4-methylthiazole: step 1/1.</text>
</comment>
<dbReference type="GO" id="GO:0005524">
    <property type="term" value="F:ATP binding"/>
    <property type="evidence" value="ECO:0007669"/>
    <property type="project" value="UniProtKB-KW"/>
</dbReference>
<dbReference type="GO" id="GO:0009228">
    <property type="term" value="P:thiamine biosynthetic process"/>
    <property type="evidence" value="ECO:0007669"/>
    <property type="project" value="UniProtKB-KW"/>
</dbReference>
<keyword evidence="7" id="KW-0547">Nucleotide-binding</keyword>
<name>S3XBB7_9BACT</name>
<keyword evidence="8 12" id="KW-0418">Kinase</keyword>
<gene>
    <name evidence="12" type="ORF">HMPREF9309_01455</name>
</gene>
<keyword evidence="9" id="KW-0067">ATP-binding</keyword>
<evidence type="ECO:0000313" key="13">
    <source>
        <dbReference type="Proteomes" id="UP000014539"/>
    </source>
</evidence>
<reference evidence="12 13" key="1">
    <citation type="submission" date="2013-06" db="EMBL/GenBank/DDBJ databases">
        <title>The Genome Sequence of Campylobacter ureolyticus ACS-301-V-SCH3B.</title>
        <authorList>
            <consortium name="The Broad Institute Genomics Platform"/>
            <person name="Earl A."/>
            <person name="Ward D."/>
            <person name="Feldgarden M."/>
            <person name="Gevers D."/>
            <person name="Saerens B."/>
            <person name="Vaneechoutte M."/>
            <person name="Walker B."/>
            <person name="Young S."/>
            <person name="Zeng Q."/>
            <person name="Gargeya S."/>
            <person name="Fitzgerald M."/>
            <person name="Haas B."/>
            <person name="Abouelleil A."/>
            <person name="Allen A.W."/>
            <person name="Alvarado L."/>
            <person name="Arachchi H.M."/>
            <person name="Berlin A.M."/>
            <person name="Chapman S.B."/>
            <person name="Gainer-Dewar J."/>
            <person name="Goldberg J."/>
            <person name="Griggs A."/>
            <person name="Gujja S."/>
            <person name="Hansen M."/>
            <person name="Howarth C."/>
            <person name="Imamovic A."/>
            <person name="Ireland A."/>
            <person name="Larimer J."/>
            <person name="McCowan C."/>
            <person name="Murphy C."/>
            <person name="Pearson M."/>
            <person name="Poon T.W."/>
            <person name="Priest M."/>
            <person name="Roberts A."/>
            <person name="Saif S."/>
            <person name="Shea T."/>
            <person name="Sisk P."/>
            <person name="Sykes S."/>
            <person name="Wortman J."/>
            <person name="Nusbaum C."/>
            <person name="Birren B."/>
        </authorList>
    </citation>
    <scope>NUCLEOTIDE SEQUENCE [LARGE SCALE GENOMIC DNA]</scope>
    <source>
        <strain evidence="12 13">ACS-301-V-Sch3b</strain>
    </source>
</reference>
<evidence type="ECO:0000256" key="11">
    <source>
        <dbReference type="ARBA" id="ARBA00022977"/>
    </source>
</evidence>
<dbReference type="SUPFAM" id="SSF53613">
    <property type="entry name" value="Ribokinase-like"/>
    <property type="match status" value="1"/>
</dbReference>